<gene>
    <name evidence="1" type="ORF">NA56DRAFT_684405</name>
</gene>
<evidence type="ECO:0000313" key="1">
    <source>
        <dbReference type="EMBL" id="PMD28007.1"/>
    </source>
</evidence>
<accession>A0A2J6QP13</accession>
<keyword evidence="2" id="KW-1185">Reference proteome</keyword>
<dbReference type="EMBL" id="KZ613465">
    <property type="protein sequence ID" value="PMD28007.1"/>
    <property type="molecule type" value="Genomic_DNA"/>
</dbReference>
<evidence type="ECO:0000313" key="2">
    <source>
        <dbReference type="Proteomes" id="UP000235672"/>
    </source>
</evidence>
<name>A0A2J6QP13_9HELO</name>
<proteinExistence type="predicted"/>
<dbReference type="OrthoDB" id="10385403at2759"/>
<organism evidence="1 2">
    <name type="scientific">Hyaloscypha hepaticicola</name>
    <dbReference type="NCBI Taxonomy" id="2082293"/>
    <lineage>
        <taxon>Eukaryota</taxon>
        <taxon>Fungi</taxon>
        <taxon>Dikarya</taxon>
        <taxon>Ascomycota</taxon>
        <taxon>Pezizomycotina</taxon>
        <taxon>Leotiomycetes</taxon>
        <taxon>Helotiales</taxon>
        <taxon>Hyaloscyphaceae</taxon>
        <taxon>Hyaloscypha</taxon>
    </lineage>
</organism>
<dbReference type="Proteomes" id="UP000235672">
    <property type="component" value="Unassembled WGS sequence"/>
</dbReference>
<reference evidence="1 2" key="1">
    <citation type="submission" date="2016-05" db="EMBL/GenBank/DDBJ databases">
        <title>A degradative enzymes factory behind the ericoid mycorrhizal symbiosis.</title>
        <authorList>
            <consortium name="DOE Joint Genome Institute"/>
            <person name="Martino E."/>
            <person name="Morin E."/>
            <person name="Grelet G."/>
            <person name="Kuo A."/>
            <person name="Kohler A."/>
            <person name="Daghino S."/>
            <person name="Barry K."/>
            <person name="Choi C."/>
            <person name="Cichocki N."/>
            <person name="Clum A."/>
            <person name="Copeland A."/>
            <person name="Hainaut M."/>
            <person name="Haridas S."/>
            <person name="Labutti K."/>
            <person name="Lindquist E."/>
            <person name="Lipzen A."/>
            <person name="Khouja H.-R."/>
            <person name="Murat C."/>
            <person name="Ohm R."/>
            <person name="Olson A."/>
            <person name="Spatafora J."/>
            <person name="Veneault-Fourrey C."/>
            <person name="Henrissat B."/>
            <person name="Grigoriev I."/>
            <person name="Martin F."/>
            <person name="Perotto S."/>
        </authorList>
    </citation>
    <scope>NUCLEOTIDE SEQUENCE [LARGE SCALE GENOMIC DNA]</scope>
    <source>
        <strain evidence="1 2">UAMH 7357</strain>
    </source>
</reference>
<sequence>MDTDAALLINKDHNIQVDEQKFTALIHPRWCPACVERRTTILKQGLVRRLANIDLFIDNEAVRRNKKSICPRRLQRQSPRPDYQAAGERAAVSCMFNGINLSESDEQLAAVLDDSVRTRDSEVERDELHMLLEIELELAQIADRHEKQGFENGRDLQARLERIALSKETVGEREELLEQALL</sequence>
<protein>
    <submittedName>
        <fullName evidence="1">Uncharacterized protein</fullName>
    </submittedName>
</protein>
<dbReference type="AlphaFoldDB" id="A0A2J6QP13"/>